<evidence type="ECO:0000313" key="4">
    <source>
        <dbReference type="Proteomes" id="UP001500542"/>
    </source>
</evidence>
<keyword evidence="1" id="KW-0732">Signal</keyword>
<name>A0ABP4AF75_9ACTN</name>
<protein>
    <recommendedName>
        <fullName evidence="2">DUF4185 domain-containing protein</fullName>
    </recommendedName>
</protein>
<feature type="domain" description="DUF4185" evidence="2">
    <location>
        <begin position="44"/>
        <end position="364"/>
    </location>
</feature>
<keyword evidence="4" id="KW-1185">Reference proteome</keyword>
<proteinExistence type="predicted"/>
<evidence type="ECO:0000256" key="1">
    <source>
        <dbReference type="SAM" id="SignalP"/>
    </source>
</evidence>
<gene>
    <name evidence="3" type="ORF">GCM10009554_22660</name>
</gene>
<sequence length="368" mass="40389">MKRRTFLGSIAATGVGAAIAPGLIAPATAQAATWKKRVTGADLDTNSRWQVAGTDLGIPYVLENGSIGYLFGDTFNTPWPEQPDNDWRSPVMLRSAIHPGAAGGIVFDSAAKVAGNGRAPEIMHNGHNGIGIDGLWEVTVIPNDGISFPETGRQLVSYMSIENWNSAGPNGPQWKSRYAGLAYTDNGNDYVRTNLKWFNSGDNLDPFQMWTMQRDGDWVYVFSVRSGRQDGPMMLRRVPWERMFSPEAYEGWGWNGSNWGWGRPCSPILNGRFGEPSVRRLEDGTWAMAYLNCATGNIVTRTAAGPDQVWTGERVQVTFAQEPALYGGFIHPWSTKAANGLHLMVSKWTRDPAGHSTAYHVSQYAGSL</sequence>
<organism evidence="3 4">
    <name type="scientific">Kribbella koreensis</name>
    <dbReference type="NCBI Taxonomy" id="57909"/>
    <lineage>
        <taxon>Bacteria</taxon>
        <taxon>Bacillati</taxon>
        <taxon>Actinomycetota</taxon>
        <taxon>Actinomycetes</taxon>
        <taxon>Propionibacteriales</taxon>
        <taxon>Kribbellaceae</taxon>
        <taxon>Kribbella</taxon>
    </lineage>
</organism>
<feature type="signal peptide" evidence="1">
    <location>
        <begin position="1"/>
        <end position="31"/>
    </location>
</feature>
<dbReference type="PROSITE" id="PS51318">
    <property type="entry name" value="TAT"/>
    <property type="match status" value="1"/>
</dbReference>
<dbReference type="Proteomes" id="UP001500542">
    <property type="component" value="Unassembled WGS sequence"/>
</dbReference>
<dbReference type="InterPro" id="IPR025442">
    <property type="entry name" value="DUF4185"/>
</dbReference>
<dbReference type="EMBL" id="BAAAHK010000005">
    <property type="protein sequence ID" value="GAA0935714.1"/>
    <property type="molecule type" value="Genomic_DNA"/>
</dbReference>
<dbReference type="Pfam" id="PF13810">
    <property type="entry name" value="DUF4185"/>
    <property type="match status" value="1"/>
</dbReference>
<accession>A0ABP4AF75</accession>
<evidence type="ECO:0000313" key="3">
    <source>
        <dbReference type="EMBL" id="GAA0935714.1"/>
    </source>
</evidence>
<comment type="caution">
    <text evidence="3">The sequence shown here is derived from an EMBL/GenBank/DDBJ whole genome shotgun (WGS) entry which is preliminary data.</text>
</comment>
<reference evidence="4" key="1">
    <citation type="journal article" date="2019" name="Int. J. Syst. Evol. Microbiol.">
        <title>The Global Catalogue of Microorganisms (GCM) 10K type strain sequencing project: providing services to taxonomists for standard genome sequencing and annotation.</title>
        <authorList>
            <consortium name="The Broad Institute Genomics Platform"/>
            <consortium name="The Broad Institute Genome Sequencing Center for Infectious Disease"/>
            <person name="Wu L."/>
            <person name="Ma J."/>
        </authorList>
    </citation>
    <scope>NUCLEOTIDE SEQUENCE [LARGE SCALE GENOMIC DNA]</scope>
    <source>
        <strain evidence="4">JCM 10977</strain>
    </source>
</reference>
<dbReference type="RefSeq" id="WP_343967765.1">
    <property type="nucleotide sequence ID" value="NZ_BAAAHK010000005.1"/>
</dbReference>
<feature type="chain" id="PRO_5046452794" description="DUF4185 domain-containing protein" evidence="1">
    <location>
        <begin position="32"/>
        <end position="368"/>
    </location>
</feature>
<dbReference type="InterPro" id="IPR006311">
    <property type="entry name" value="TAT_signal"/>
</dbReference>
<evidence type="ECO:0000259" key="2">
    <source>
        <dbReference type="Pfam" id="PF13810"/>
    </source>
</evidence>